<name>A0AAN8XLG3_POLSC</name>
<accession>A0AAN8XLG3</accession>
<sequence>MKVVLGLLVVFVALAAATPARVVRQDKYTTKYDNIDLDSILKNDRLLNNYINCLLGKGNCTPEGTELKRILPDALASGCSKCSPNQKKGAERVIRYLIENKNDKFRQLESRYDPSGAYRQRYGEEAARRNIRV</sequence>
<reference evidence="3 5" key="1">
    <citation type="submission" date="2023-10" db="EMBL/GenBank/DDBJ databases">
        <title>Genomes of two closely related lineages of the louse Polyplax serrata with different host specificities.</title>
        <authorList>
            <person name="Martinu J."/>
            <person name="Tarabai H."/>
            <person name="Stefka J."/>
            <person name="Hypsa V."/>
        </authorList>
    </citation>
    <scope>NUCLEOTIDE SEQUENCE [LARGE SCALE GENOMIC DNA]</scope>
    <source>
        <strain evidence="2">98ZLc_SE</strain>
        <strain evidence="3">HR10_N</strain>
    </source>
</reference>
<evidence type="ECO:0000313" key="5">
    <source>
        <dbReference type="Proteomes" id="UP001372834"/>
    </source>
</evidence>
<dbReference type="PANTHER" id="PTHR11257:SF12">
    <property type="entry name" value="EJACULATORY BULB-SPECIFIC PROTEIN 3-RELATED"/>
    <property type="match status" value="1"/>
</dbReference>
<comment type="caution">
    <text evidence="3">The sequence shown here is derived from an EMBL/GenBank/DDBJ whole genome shotgun (WGS) entry which is preliminary data.</text>
</comment>
<dbReference type="SUPFAM" id="SSF100910">
    <property type="entry name" value="Chemosensory protein Csp2"/>
    <property type="match status" value="1"/>
</dbReference>
<keyword evidence="4" id="KW-1185">Reference proteome</keyword>
<proteinExistence type="predicted"/>
<dbReference type="Proteomes" id="UP001372834">
    <property type="component" value="Unassembled WGS sequence"/>
</dbReference>
<gene>
    <name evidence="3" type="ORF">RUM43_004636</name>
    <name evidence="2" type="ORF">RUM44_010905</name>
</gene>
<dbReference type="Pfam" id="PF03392">
    <property type="entry name" value="OS-D"/>
    <property type="match status" value="1"/>
</dbReference>
<dbReference type="AlphaFoldDB" id="A0AAN8XLG3"/>
<protein>
    <submittedName>
        <fullName evidence="3">Uncharacterized protein</fullName>
    </submittedName>
</protein>
<evidence type="ECO:0000313" key="2">
    <source>
        <dbReference type="EMBL" id="KAK6624047.1"/>
    </source>
</evidence>
<dbReference type="PANTHER" id="PTHR11257">
    <property type="entry name" value="CHEMOSENSORY PROTEIN-RELATED"/>
    <property type="match status" value="1"/>
</dbReference>
<organism evidence="3 5">
    <name type="scientific">Polyplax serrata</name>
    <name type="common">Common mouse louse</name>
    <dbReference type="NCBI Taxonomy" id="468196"/>
    <lineage>
        <taxon>Eukaryota</taxon>
        <taxon>Metazoa</taxon>
        <taxon>Ecdysozoa</taxon>
        <taxon>Arthropoda</taxon>
        <taxon>Hexapoda</taxon>
        <taxon>Insecta</taxon>
        <taxon>Pterygota</taxon>
        <taxon>Neoptera</taxon>
        <taxon>Paraneoptera</taxon>
        <taxon>Psocodea</taxon>
        <taxon>Troctomorpha</taxon>
        <taxon>Phthiraptera</taxon>
        <taxon>Anoplura</taxon>
        <taxon>Polyplacidae</taxon>
        <taxon>Polyplax</taxon>
    </lineage>
</organism>
<evidence type="ECO:0000256" key="1">
    <source>
        <dbReference type="SAM" id="SignalP"/>
    </source>
</evidence>
<feature type="signal peptide" evidence="1">
    <location>
        <begin position="1"/>
        <end position="17"/>
    </location>
</feature>
<dbReference type="Gene3D" id="1.10.2080.10">
    <property type="entry name" value="Insect odorant-binding protein A10/Ejaculatory bulb-specific protein 3"/>
    <property type="match status" value="1"/>
</dbReference>
<dbReference type="Proteomes" id="UP001359485">
    <property type="component" value="Unassembled WGS sequence"/>
</dbReference>
<dbReference type="EMBL" id="JAWJWE010000002">
    <property type="protein sequence ID" value="KAK6643133.1"/>
    <property type="molecule type" value="Genomic_DNA"/>
</dbReference>
<dbReference type="InterPro" id="IPR036682">
    <property type="entry name" value="OS_D_A10/PebIII_sf"/>
</dbReference>
<dbReference type="InterPro" id="IPR005055">
    <property type="entry name" value="A10/PebIII"/>
</dbReference>
<dbReference type="EMBL" id="JAWJWF010000046">
    <property type="protein sequence ID" value="KAK6624047.1"/>
    <property type="molecule type" value="Genomic_DNA"/>
</dbReference>
<evidence type="ECO:0000313" key="4">
    <source>
        <dbReference type="Proteomes" id="UP001359485"/>
    </source>
</evidence>
<keyword evidence="1" id="KW-0732">Signal</keyword>
<evidence type="ECO:0000313" key="3">
    <source>
        <dbReference type="EMBL" id="KAK6643133.1"/>
    </source>
</evidence>
<feature type="chain" id="PRO_5042944900" evidence="1">
    <location>
        <begin position="18"/>
        <end position="133"/>
    </location>
</feature>